<sequence>MKFLLNLYLNAADLPGEGPDHVEFLGSAASTGELISGHAFADPSISAVVQVRDGVVAVSEGPYPRASDHVAVQYLVDCESRERALELAALIPSGRSGGVEVRPLMGSAGMEM</sequence>
<organism evidence="3 4">
    <name type="scientific">Actinomadura namibiensis</name>
    <dbReference type="NCBI Taxonomy" id="182080"/>
    <lineage>
        <taxon>Bacteria</taxon>
        <taxon>Bacillati</taxon>
        <taxon>Actinomycetota</taxon>
        <taxon>Actinomycetes</taxon>
        <taxon>Streptosporangiales</taxon>
        <taxon>Thermomonosporaceae</taxon>
        <taxon>Actinomadura</taxon>
    </lineage>
</organism>
<dbReference type="Pfam" id="PF03795">
    <property type="entry name" value="YCII"/>
    <property type="match status" value="1"/>
</dbReference>
<dbReference type="EMBL" id="JACJIA010000006">
    <property type="protein sequence ID" value="MBA8953286.1"/>
    <property type="molecule type" value="Genomic_DNA"/>
</dbReference>
<evidence type="ECO:0000313" key="3">
    <source>
        <dbReference type="EMBL" id="MBA8953286.1"/>
    </source>
</evidence>
<dbReference type="Proteomes" id="UP000572680">
    <property type="component" value="Unassembled WGS sequence"/>
</dbReference>
<dbReference type="InterPro" id="IPR005545">
    <property type="entry name" value="YCII"/>
</dbReference>
<proteinExistence type="inferred from homology"/>
<dbReference type="RefSeq" id="WP_182845469.1">
    <property type="nucleotide sequence ID" value="NZ_BAAALP010000001.1"/>
</dbReference>
<comment type="caution">
    <text evidence="3">The sequence shown here is derived from an EMBL/GenBank/DDBJ whole genome shotgun (WGS) entry which is preliminary data.</text>
</comment>
<dbReference type="Gene3D" id="3.30.70.1060">
    <property type="entry name" value="Dimeric alpha+beta barrel"/>
    <property type="match status" value="1"/>
</dbReference>
<comment type="similarity">
    <text evidence="1">Belongs to the YciI family.</text>
</comment>
<gene>
    <name evidence="3" type="ORF">HNR61_004936</name>
</gene>
<dbReference type="InterPro" id="IPR011008">
    <property type="entry name" value="Dimeric_a/b-barrel"/>
</dbReference>
<reference evidence="3 4" key="1">
    <citation type="submission" date="2020-08" db="EMBL/GenBank/DDBJ databases">
        <title>Genomic Encyclopedia of Type Strains, Phase IV (KMG-IV): sequencing the most valuable type-strain genomes for metagenomic binning, comparative biology and taxonomic classification.</title>
        <authorList>
            <person name="Goeker M."/>
        </authorList>
    </citation>
    <scope>NUCLEOTIDE SEQUENCE [LARGE SCALE GENOMIC DNA]</scope>
    <source>
        <strain evidence="3 4">DSM 44197</strain>
    </source>
</reference>
<feature type="domain" description="YCII-related" evidence="2">
    <location>
        <begin position="18"/>
        <end position="105"/>
    </location>
</feature>
<accession>A0A7W3LS32</accession>
<dbReference type="SUPFAM" id="SSF54909">
    <property type="entry name" value="Dimeric alpha+beta barrel"/>
    <property type="match status" value="1"/>
</dbReference>
<keyword evidence="4" id="KW-1185">Reference proteome</keyword>
<evidence type="ECO:0000313" key="4">
    <source>
        <dbReference type="Proteomes" id="UP000572680"/>
    </source>
</evidence>
<protein>
    <recommendedName>
        <fullName evidence="2">YCII-related domain-containing protein</fullName>
    </recommendedName>
</protein>
<name>A0A7W3LS32_ACTNM</name>
<evidence type="ECO:0000256" key="1">
    <source>
        <dbReference type="ARBA" id="ARBA00007689"/>
    </source>
</evidence>
<evidence type="ECO:0000259" key="2">
    <source>
        <dbReference type="Pfam" id="PF03795"/>
    </source>
</evidence>
<dbReference type="AlphaFoldDB" id="A0A7W3LS32"/>